<dbReference type="CDD" id="cd16352">
    <property type="entry name" value="CheD"/>
    <property type="match status" value="1"/>
</dbReference>
<keyword evidence="1 3" id="KW-0145">Chemotaxis</keyword>
<keyword evidence="2 3" id="KW-0378">Hydrolase</keyword>
<dbReference type="EC" id="3.5.1.44" evidence="3"/>
<dbReference type="EMBL" id="FRDL01000004">
    <property type="protein sequence ID" value="SHN65943.1"/>
    <property type="molecule type" value="Genomic_DNA"/>
</dbReference>
<gene>
    <name evidence="3" type="primary">cheD</name>
    <name evidence="4" type="ORF">SAMN05216200_104188</name>
</gene>
<dbReference type="SUPFAM" id="SSF64438">
    <property type="entry name" value="CNF1/YfiH-like putative cysteine hydrolases"/>
    <property type="match status" value="1"/>
</dbReference>
<dbReference type="InterPro" id="IPR038592">
    <property type="entry name" value="CheD-like_sf"/>
</dbReference>
<dbReference type="Proteomes" id="UP000184066">
    <property type="component" value="Unassembled WGS sequence"/>
</dbReference>
<dbReference type="HAMAP" id="MF_01440">
    <property type="entry name" value="CheD"/>
    <property type="match status" value="1"/>
</dbReference>
<dbReference type="InterPro" id="IPR011324">
    <property type="entry name" value="Cytotoxic_necrot_fac-like_cat"/>
</dbReference>
<dbReference type="Gene3D" id="3.30.1330.200">
    <property type="match status" value="1"/>
</dbReference>
<evidence type="ECO:0000256" key="3">
    <source>
        <dbReference type="HAMAP-Rule" id="MF_01440"/>
    </source>
</evidence>
<evidence type="ECO:0000256" key="1">
    <source>
        <dbReference type="ARBA" id="ARBA00022500"/>
    </source>
</evidence>
<comment type="function">
    <text evidence="3">Probably deamidates glutamine residues to glutamate on methyl-accepting chemotaxis receptors (MCPs), playing an important role in chemotaxis.</text>
</comment>
<sequence>MKAMALTDQAAHFDPRLNAKVVSVLPGNYHVIDGDAAISTLLGSCVAACIRDRDAGIGGLNHFILPASEAAGDLRSARYGVFAMELLINEILRRGGRKDRLEAKIFGGARVVDSGKDDTVGDRNGRFVKAYLSTEGIPVLAEDLGGERPRRVFFFPSTGRVLVQRLARSAAMDESAVARRAIEERVSARRAGGIELFE</sequence>
<protein>
    <recommendedName>
        <fullName evidence="3">Probable chemoreceptor glutamine deamidase CheD</fullName>
        <ecNumber evidence="3">3.5.1.44</ecNumber>
    </recommendedName>
</protein>
<accession>A0A1M7T5C6</accession>
<name>A0A1M7T5C6_9RHOB</name>
<dbReference type="AlphaFoldDB" id="A0A1M7T5C6"/>
<dbReference type="PANTHER" id="PTHR35147">
    <property type="entry name" value="CHEMORECEPTOR GLUTAMINE DEAMIDASE CHED-RELATED"/>
    <property type="match status" value="1"/>
</dbReference>
<dbReference type="STRING" id="1189325.SAMN04488119_104188"/>
<evidence type="ECO:0000256" key="2">
    <source>
        <dbReference type="ARBA" id="ARBA00022801"/>
    </source>
</evidence>
<dbReference type="InterPro" id="IPR005659">
    <property type="entry name" value="Chemorcpt_Glu_NH3ase_CheD"/>
</dbReference>
<dbReference type="PANTHER" id="PTHR35147:SF2">
    <property type="entry name" value="CHEMORECEPTOR GLUTAMINE DEAMIDASE CHED-RELATED"/>
    <property type="match status" value="1"/>
</dbReference>
<dbReference type="RefSeq" id="WP_072747143.1">
    <property type="nucleotide sequence ID" value="NZ_FOHL01000004.1"/>
</dbReference>
<evidence type="ECO:0000313" key="5">
    <source>
        <dbReference type="Proteomes" id="UP000184066"/>
    </source>
</evidence>
<dbReference type="Pfam" id="PF03975">
    <property type="entry name" value="CheD"/>
    <property type="match status" value="1"/>
</dbReference>
<dbReference type="GO" id="GO:0006935">
    <property type="term" value="P:chemotaxis"/>
    <property type="evidence" value="ECO:0007669"/>
    <property type="project" value="UniProtKB-UniRule"/>
</dbReference>
<dbReference type="NCBIfam" id="NF010013">
    <property type="entry name" value="PRK13487.1"/>
    <property type="match status" value="1"/>
</dbReference>
<organism evidence="4 5">
    <name type="scientific">Oceanicella actignis</name>
    <dbReference type="NCBI Taxonomy" id="1189325"/>
    <lineage>
        <taxon>Bacteria</taxon>
        <taxon>Pseudomonadati</taxon>
        <taxon>Pseudomonadota</taxon>
        <taxon>Alphaproteobacteria</taxon>
        <taxon>Rhodobacterales</taxon>
        <taxon>Paracoccaceae</taxon>
        <taxon>Oceanicella</taxon>
    </lineage>
</organism>
<proteinExistence type="inferred from homology"/>
<dbReference type="GO" id="GO:0050568">
    <property type="term" value="F:protein-glutamine glutaminase activity"/>
    <property type="evidence" value="ECO:0007669"/>
    <property type="project" value="UniProtKB-UniRule"/>
</dbReference>
<reference evidence="4 5" key="1">
    <citation type="submission" date="2016-12" db="EMBL/GenBank/DDBJ databases">
        <authorList>
            <person name="Song W.-J."/>
            <person name="Kurnit D.M."/>
        </authorList>
    </citation>
    <scope>NUCLEOTIDE SEQUENCE [LARGE SCALE GENOMIC DNA]</scope>
    <source>
        <strain evidence="4 5">CGMCC 1.10808</strain>
    </source>
</reference>
<keyword evidence="5" id="KW-1185">Reference proteome</keyword>
<comment type="catalytic activity">
    <reaction evidence="3">
        <text>L-glutaminyl-[protein] + H2O = L-glutamyl-[protein] + NH4(+)</text>
        <dbReference type="Rhea" id="RHEA:16441"/>
        <dbReference type="Rhea" id="RHEA-COMP:10207"/>
        <dbReference type="Rhea" id="RHEA-COMP:10208"/>
        <dbReference type="ChEBI" id="CHEBI:15377"/>
        <dbReference type="ChEBI" id="CHEBI:28938"/>
        <dbReference type="ChEBI" id="CHEBI:29973"/>
        <dbReference type="ChEBI" id="CHEBI:30011"/>
        <dbReference type="EC" id="3.5.1.44"/>
    </reaction>
</comment>
<evidence type="ECO:0000313" key="4">
    <source>
        <dbReference type="EMBL" id="SHN65943.1"/>
    </source>
</evidence>
<comment type="similarity">
    <text evidence="3">Belongs to the CheD family.</text>
</comment>